<protein>
    <submittedName>
        <fullName evidence="2">Uncharacterized protein</fullName>
    </submittedName>
</protein>
<keyword evidence="1" id="KW-1133">Transmembrane helix</keyword>
<keyword evidence="1" id="KW-0812">Transmembrane</keyword>
<name>A0A0F9K4Z1_9ZZZZ</name>
<proteinExistence type="predicted"/>
<gene>
    <name evidence="2" type="ORF">LCGC14_1678890</name>
</gene>
<feature type="transmembrane region" description="Helical" evidence="1">
    <location>
        <begin position="6"/>
        <end position="28"/>
    </location>
</feature>
<sequence>MSYDFYGTYIGLVIAGILLIYILIYHIANYIKKKPKEDSA</sequence>
<comment type="caution">
    <text evidence="2">The sequence shown here is derived from an EMBL/GenBank/DDBJ whole genome shotgun (WGS) entry which is preliminary data.</text>
</comment>
<reference evidence="2" key="1">
    <citation type="journal article" date="2015" name="Nature">
        <title>Complex archaea that bridge the gap between prokaryotes and eukaryotes.</title>
        <authorList>
            <person name="Spang A."/>
            <person name="Saw J.H."/>
            <person name="Jorgensen S.L."/>
            <person name="Zaremba-Niedzwiedzka K."/>
            <person name="Martijn J."/>
            <person name="Lind A.E."/>
            <person name="van Eijk R."/>
            <person name="Schleper C."/>
            <person name="Guy L."/>
            <person name="Ettema T.J."/>
        </authorList>
    </citation>
    <scope>NUCLEOTIDE SEQUENCE</scope>
</reference>
<evidence type="ECO:0000256" key="1">
    <source>
        <dbReference type="SAM" id="Phobius"/>
    </source>
</evidence>
<evidence type="ECO:0000313" key="2">
    <source>
        <dbReference type="EMBL" id="KKM17123.1"/>
    </source>
</evidence>
<organism evidence="2">
    <name type="scientific">marine sediment metagenome</name>
    <dbReference type="NCBI Taxonomy" id="412755"/>
    <lineage>
        <taxon>unclassified sequences</taxon>
        <taxon>metagenomes</taxon>
        <taxon>ecological metagenomes</taxon>
    </lineage>
</organism>
<keyword evidence="1" id="KW-0472">Membrane</keyword>
<dbReference type="EMBL" id="LAZR01014522">
    <property type="protein sequence ID" value="KKM17123.1"/>
    <property type="molecule type" value="Genomic_DNA"/>
</dbReference>
<dbReference type="AlphaFoldDB" id="A0A0F9K4Z1"/>
<accession>A0A0F9K4Z1</accession>